<keyword evidence="2" id="KW-0560">Oxidoreductase</keyword>
<dbReference type="Proteomes" id="UP000255169">
    <property type="component" value="Unassembled WGS sequence"/>
</dbReference>
<dbReference type="OrthoDB" id="9789841at2"/>
<dbReference type="PANTHER" id="PTHR36113">
    <property type="entry name" value="LYASE, PUTATIVE-RELATED-RELATED"/>
    <property type="match status" value="1"/>
</dbReference>
<name>A0A0A8VHF1_YERRU</name>
<dbReference type="CDD" id="cd06587">
    <property type="entry name" value="VOC"/>
    <property type="match status" value="1"/>
</dbReference>
<gene>
    <name evidence="2" type="ORF">CSF007_6420</name>
    <name evidence="3" type="ORF">NCTC10476_00838</name>
</gene>
<dbReference type="EMBL" id="UHJG01000001">
    <property type="protein sequence ID" value="SUP99603.1"/>
    <property type="molecule type" value="Genomic_DNA"/>
</dbReference>
<evidence type="ECO:0000313" key="2">
    <source>
        <dbReference type="EMBL" id="CEK27041.1"/>
    </source>
</evidence>
<dbReference type="STRING" id="29486.UGYR_16065"/>
<organism evidence="2">
    <name type="scientific">Yersinia ruckeri</name>
    <dbReference type="NCBI Taxonomy" id="29486"/>
    <lineage>
        <taxon>Bacteria</taxon>
        <taxon>Pseudomonadati</taxon>
        <taxon>Pseudomonadota</taxon>
        <taxon>Gammaproteobacteria</taxon>
        <taxon>Enterobacterales</taxon>
        <taxon>Yersiniaceae</taxon>
        <taxon>Yersinia</taxon>
    </lineage>
</organism>
<dbReference type="GeneID" id="66879010"/>
<dbReference type="InterPro" id="IPR029068">
    <property type="entry name" value="Glyas_Bleomycin-R_OHBP_Dase"/>
</dbReference>
<evidence type="ECO:0000313" key="4">
    <source>
        <dbReference type="Proteomes" id="UP000255169"/>
    </source>
</evidence>
<reference evidence="2" key="1">
    <citation type="journal article" date="2015" name="Genome Announc.">
        <title>Complete Genome Sequence of Yersinia ruckeri Strain CSF007-82, Etiologic Agent of Red Mouth Disease in Salmonid Fish.</title>
        <authorList>
            <person name="Nelson M.C."/>
            <person name="LaPatra S.E."/>
            <person name="Welch T.J."/>
            <person name="Graf J."/>
        </authorList>
    </citation>
    <scope>NUCLEOTIDE SEQUENCE</scope>
    <source>
        <strain evidence="2">CSF007-82</strain>
    </source>
</reference>
<keyword evidence="2" id="KW-0223">Dioxygenase</keyword>
<reference evidence="3 4" key="2">
    <citation type="submission" date="2018-06" db="EMBL/GenBank/DDBJ databases">
        <authorList>
            <consortium name="Pathogen Informatics"/>
            <person name="Doyle S."/>
        </authorList>
    </citation>
    <scope>NUCLEOTIDE SEQUENCE [LARGE SCALE GENOMIC DNA]</scope>
    <source>
        <strain evidence="3 4">NCTC10476</strain>
    </source>
</reference>
<proteinExistence type="predicted"/>
<keyword evidence="3" id="KW-0456">Lyase</keyword>
<dbReference type="GO" id="GO:0051213">
    <property type="term" value="F:dioxygenase activity"/>
    <property type="evidence" value="ECO:0007669"/>
    <property type="project" value="UniProtKB-KW"/>
</dbReference>
<feature type="domain" description="VOC" evidence="1">
    <location>
        <begin position="15"/>
        <end position="138"/>
    </location>
</feature>
<dbReference type="RefSeq" id="WP_004717167.1">
    <property type="nucleotide sequence ID" value="NZ_CCYO01000002.1"/>
</dbReference>
<keyword evidence="4" id="KW-1185">Reference proteome</keyword>
<protein>
    <submittedName>
        <fullName evidence="2">Glyoxalase/Bleomycin resistance protein/dioxygenase domain</fullName>
    </submittedName>
    <submittedName>
        <fullName evidence="3">Predicted lactoylglutathione lyase</fullName>
    </submittedName>
</protein>
<dbReference type="PANTHER" id="PTHR36113:SF3">
    <property type="entry name" value="SLL5075 PROTEIN"/>
    <property type="match status" value="1"/>
</dbReference>
<dbReference type="AlphaFoldDB" id="A0A0A8VHF1"/>
<accession>A0A0A8VHF1</accession>
<sequence>MNATVTDITRPLDLGLSHIALVVHNIDASLAFYQRYAGMILVHRRAGGKPGEEVVWMTDHSRPFAIVLVQSPVLKDTPLGPFGHIGIACASRAHVDELVALATAEGCLRSAPTDSGEPVGYWAYFADPDDNTLEVSYGQRIELTVTDSQNK</sequence>
<dbReference type="EMBL" id="LN681231">
    <property type="protein sequence ID" value="CEK27041.1"/>
    <property type="molecule type" value="Genomic_DNA"/>
</dbReference>
<dbReference type="SUPFAM" id="SSF54593">
    <property type="entry name" value="Glyoxalase/Bleomycin resistance protein/Dihydroxybiphenyl dioxygenase"/>
    <property type="match status" value="1"/>
</dbReference>
<dbReference type="GO" id="GO:0016829">
    <property type="term" value="F:lyase activity"/>
    <property type="evidence" value="ECO:0007669"/>
    <property type="project" value="UniProtKB-KW"/>
</dbReference>
<dbReference type="Pfam" id="PF00903">
    <property type="entry name" value="Glyoxalase"/>
    <property type="match status" value="1"/>
</dbReference>
<dbReference type="InterPro" id="IPR051332">
    <property type="entry name" value="Fosfomycin_Res_Enzymes"/>
</dbReference>
<dbReference type="InterPro" id="IPR004360">
    <property type="entry name" value="Glyas_Fos-R_dOase_dom"/>
</dbReference>
<dbReference type="Gene3D" id="3.10.180.10">
    <property type="entry name" value="2,3-Dihydroxybiphenyl 1,2-Dioxygenase, domain 1"/>
    <property type="match status" value="1"/>
</dbReference>
<evidence type="ECO:0000313" key="3">
    <source>
        <dbReference type="EMBL" id="SUP99603.1"/>
    </source>
</evidence>
<dbReference type="PROSITE" id="PS51819">
    <property type="entry name" value="VOC"/>
    <property type="match status" value="1"/>
</dbReference>
<evidence type="ECO:0000259" key="1">
    <source>
        <dbReference type="PROSITE" id="PS51819"/>
    </source>
</evidence>
<dbReference type="InterPro" id="IPR037523">
    <property type="entry name" value="VOC_core"/>
</dbReference>